<evidence type="ECO:0000313" key="2">
    <source>
        <dbReference type="EMBL" id="OEV14056.1"/>
    </source>
</evidence>
<sequence>MDHRLSQKTRRTVVRKLRTTGDLAAPLTAVALFTLAAVVAIDDGILHRGPQTSLMDFMLRSFAICGIGIVLQKVAIFSADVIDTAESEAAADAALVFHHLREDLINGADPDRIREALASANVGSAFSALTADLAALYSLTGDDDSAEELRKATAKLRDADQDIALRRY</sequence>
<evidence type="ECO:0000313" key="3">
    <source>
        <dbReference type="Proteomes" id="UP000176005"/>
    </source>
</evidence>
<dbReference type="AlphaFoldDB" id="A0A1E7LCY2"/>
<name>A0A1E7LCY2_9ACTN</name>
<gene>
    <name evidence="2" type="ORF">AN218_00845</name>
</gene>
<keyword evidence="1" id="KW-0812">Transmembrane</keyword>
<organism evidence="2 3">
    <name type="scientific">Streptomyces nanshensis</name>
    <dbReference type="NCBI Taxonomy" id="518642"/>
    <lineage>
        <taxon>Bacteria</taxon>
        <taxon>Bacillati</taxon>
        <taxon>Actinomycetota</taxon>
        <taxon>Actinomycetes</taxon>
        <taxon>Kitasatosporales</taxon>
        <taxon>Streptomycetaceae</taxon>
        <taxon>Streptomyces</taxon>
    </lineage>
</organism>
<comment type="caution">
    <text evidence="2">The sequence shown here is derived from an EMBL/GenBank/DDBJ whole genome shotgun (WGS) entry which is preliminary data.</text>
</comment>
<reference evidence="2 3" key="1">
    <citation type="journal article" date="2016" name="Front. Microbiol.">
        <title>Comparative Genomics Analysis of Streptomyces Species Reveals Their Adaptation to the Marine Environment and Their Diversity at the Genomic Level.</title>
        <authorList>
            <person name="Tian X."/>
            <person name="Zhang Z."/>
            <person name="Yang T."/>
            <person name="Chen M."/>
            <person name="Li J."/>
            <person name="Chen F."/>
            <person name="Yang J."/>
            <person name="Li W."/>
            <person name="Zhang B."/>
            <person name="Zhang Z."/>
            <person name="Wu J."/>
            <person name="Zhang C."/>
            <person name="Long L."/>
            <person name="Xiao J."/>
        </authorList>
    </citation>
    <scope>NUCLEOTIDE SEQUENCE [LARGE SCALE GENOMIC DNA]</scope>
    <source>
        <strain evidence="2 3">SCSIO 10429</strain>
    </source>
</reference>
<keyword evidence="1" id="KW-1133">Transmembrane helix</keyword>
<feature type="transmembrane region" description="Helical" evidence="1">
    <location>
        <begin position="21"/>
        <end position="41"/>
    </location>
</feature>
<feature type="transmembrane region" description="Helical" evidence="1">
    <location>
        <begin position="53"/>
        <end position="71"/>
    </location>
</feature>
<evidence type="ECO:0000256" key="1">
    <source>
        <dbReference type="SAM" id="Phobius"/>
    </source>
</evidence>
<protein>
    <submittedName>
        <fullName evidence="2">Uncharacterized protein</fullName>
    </submittedName>
</protein>
<dbReference type="Proteomes" id="UP000176005">
    <property type="component" value="Unassembled WGS sequence"/>
</dbReference>
<proteinExistence type="predicted"/>
<keyword evidence="1" id="KW-0472">Membrane</keyword>
<dbReference type="EMBL" id="LJGW01000024">
    <property type="protein sequence ID" value="OEV14056.1"/>
    <property type="molecule type" value="Genomic_DNA"/>
</dbReference>
<accession>A0A1E7LCY2</accession>
<keyword evidence="3" id="KW-1185">Reference proteome</keyword>